<dbReference type="EMBL" id="ADGI01000061">
    <property type="protein sequence ID" value="EGV29561.1"/>
    <property type="molecule type" value="Genomic_DNA"/>
</dbReference>
<organism evidence="2 3">
    <name type="scientific">Segatella oulorum F0390</name>
    <dbReference type="NCBI Taxonomy" id="702438"/>
    <lineage>
        <taxon>Bacteria</taxon>
        <taxon>Pseudomonadati</taxon>
        <taxon>Bacteroidota</taxon>
        <taxon>Bacteroidia</taxon>
        <taxon>Bacteroidales</taxon>
        <taxon>Prevotellaceae</taxon>
        <taxon>Segatella</taxon>
    </lineage>
</organism>
<comment type="caution">
    <text evidence="2">The sequence shown here is derived from an EMBL/GenBank/DDBJ whole genome shotgun (WGS) entry which is preliminary data.</text>
</comment>
<evidence type="ECO:0000313" key="3">
    <source>
        <dbReference type="Proteomes" id="UP000005141"/>
    </source>
</evidence>
<keyword evidence="3" id="KW-1185">Reference proteome</keyword>
<accession>G1WDL2</accession>
<proteinExistence type="predicted"/>
<dbReference type="HOGENOM" id="CLU_2635141_0_0_10"/>
<sequence length="77" mass="9099">MFEKRCKGKRIYLKSQIFHYVFRKSVVDKNVSVCWKGYTEVYCLCQQKKLESAVGEGILLLKFMIFGSYSLVIYTVR</sequence>
<protein>
    <submittedName>
        <fullName evidence="2">Uncharacterized protein</fullName>
    </submittedName>
</protein>
<gene>
    <name evidence="2" type="ORF">HMPREF9431_01913</name>
</gene>
<keyword evidence="1" id="KW-0812">Transmembrane</keyword>
<evidence type="ECO:0000313" key="2">
    <source>
        <dbReference type="EMBL" id="EGV29561.1"/>
    </source>
</evidence>
<dbReference type="AlphaFoldDB" id="G1WDL2"/>
<feature type="transmembrane region" description="Helical" evidence="1">
    <location>
        <begin position="57"/>
        <end position="76"/>
    </location>
</feature>
<keyword evidence="1" id="KW-0472">Membrane</keyword>
<reference evidence="2 3" key="1">
    <citation type="submission" date="2011-07" db="EMBL/GenBank/DDBJ databases">
        <title>The Genome Sequence of Prevotella oulorum F0390.</title>
        <authorList>
            <consortium name="The Broad Institute Genome Sequencing Platform"/>
            <consortium name="The Broad Institute Genome Sequencing Center for Infectious Disease"/>
            <person name="Earl A."/>
            <person name="Ward D."/>
            <person name="Feldgarden M."/>
            <person name="Gevers D."/>
            <person name="Izard J."/>
            <person name="Ganesan A."/>
            <person name="Baranova O.V."/>
            <person name="Blanton J.M."/>
            <person name="Tanner A.C."/>
            <person name="Dewhirst F.E."/>
            <person name="Young S.K."/>
            <person name="Zeng Q."/>
            <person name="Gargeya S."/>
            <person name="Fitzgerald M."/>
            <person name="Haas B."/>
            <person name="Abouelleil A."/>
            <person name="Alvarado L."/>
            <person name="Arachchi H.M."/>
            <person name="Berlin A."/>
            <person name="Brown A."/>
            <person name="Chapman S.B."/>
            <person name="Chen Z."/>
            <person name="Dunbar C."/>
            <person name="Freedman E."/>
            <person name="Gearin G."/>
            <person name="Gellesch M."/>
            <person name="Goldberg J."/>
            <person name="Griggs A."/>
            <person name="Gujja S."/>
            <person name="Heiman D."/>
            <person name="Howarth C."/>
            <person name="Larson L."/>
            <person name="Lui A."/>
            <person name="MacDonald P.J.P."/>
            <person name="Mehta T."/>
            <person name="Montmayeur A."/>
            <person name="Murphy C."/>
            <person name="Neiman D."/>
            <person name="Pearson M."/>
            <person name="Priest M."/>
            <person name="Roberts A."/>
            <person name="Saif S."/>
            <person name="Shea T."/>
            <person name="Shenoy N."/>
            <person name="Sisk P."/>
            <person name="Stolte C."/>
            <person name="Sykes S."/>
            <person name="Wortman J."/>
            <person name="Nusbaum C."/>
            <person name="Birren B."/>
        </authorList>
    </citation>
    <scope>NUCLEOTIDE SEQUENCE [LARGE SCALE GENOMIC DNA]</scope>
    <source>
        <strain evidence="2 3">F0390</strain>
    </source>
</reference>
<dbReference type="Proteomes" id="UP000005141">
    <property type="component" value="Unassembled WGS sequence"/>
</dbReference>
<evidence type="ECO:0000256" key="1">
    <source>
        <dbReference type="SAM" id="Phobius"/>
    </source>
</evidence>
<keyword evidence="1" id="KW-1133">Transmembrane helix</keyword>
<name>G1WDL2_9BACT</name>